<reference evidence="1 2" key="1">
    <citation type="submission" date="2016-01" db="EMBL/GenBank/DDBJ databases">
        <title>Draft Genome Sequences of Seven Thermophilic Sporeformers Isolated from Foods.</title>
        <authorList>
            <person name="Berendsen E.M."/>
            <person name="Wells-Bennik M.H."/>
            <person name="Krawcyk A.O."/>
            <person name="De Jong A."/>
            <person name="Holsappel S."/>
            <person name="Eijlander R.T."/>
            <person name="Kuipers O.P."/>
        </authorList>
    </citation>
    <scope>NUCLEOTIDE SEQUENCE [LARGE SCALE GENOMIC DNA]</scope>
    <source>
        <strain evidence="1 2">B4119</strain>
    </source>
</reference>
<organism evidence="1 2">
    <name type="scientific">Saccharococcus caldoxylosilyticus</name>
    <dbReference type="NCBI Taxonomy" id="81408"/>
    <lineage>
        <taxon>Bacteria</taxon>
        <taxon>Bacillati</taxon>
        <taxon>Bacillota</taxon>
        <taxon>Bacilli</taxon>
        <taxon>Bacillales</taxon>
        <taxon>Anoxybacillaceae</taxon>
        <taxon>Saccharococcus</taxon>
    </lineage>
</organism>
<accession>A0A150LKF0</accession>
<protein>
    <recommendedName>
        <fullName evidence="3">Fur-regulated basic protein FbpA</fullName>
    </recommendedName>
</protein>
<dbReference type="PATRIC" id="fig|81408.3.peg.4110"/>
<comment type="caution">
    <text evidence="1">The sequence shown here is derived from an EMBL/GenBank/DDBJ whole genome shotgun (WGS) entry which is preliminary data.</text>
</comment>
<dbReference type="Proteomes" id="UP000075455">
    <property type="component" value="Unassembled WGS sequence"/>
</dbReference>
<proteinExistence type="predicted"/>
<gene>
    <name evidence="1" type="ORF">B4119_2922</name>
</gene>
<evidence type="ECO:0000313" key="1">
    <source>
        <dbReference type="EMBL" id="KYD12416.1"/>
    </source>
</evidence>
<name>A0A150LKF0_9BACL</name>
<evidence type="ECO:0008006" key="3">
    <source>
        <dbReference type="Google" id="ProtNLM"/>
    </source>
</evidence>
<dbReference type="RefSeq" id="WP_201028912.1">
    <property type="nucleotide sequence ID" value="NZ_LQYS01000062.1"/>
</dbReference>
<dbReference type="AlphaFoldDB" id="A0A150LKF0"/>
<dbReference type="EMBL" id="LQYS01000062">
    <property type="protein sequence ID" value="KYD12416.1"/>
    <property type="molecule type" value="Genomic_DNA"/>
</dbReference>
<evidence type="ECO:0000313" key="2">
    <source>
        <dbReference type="Proteomes" id="UP000075455"/>
    </source>
</evidence>
<sequence length="58" mass="7039">MGILYEKVQYTQELKRQMIIRQLLDRGITEYQGQSIYDLDYYTLRHVLVMEKVKGDVR</sequence>
<dbReference type="STRING" id="81408.B4119_2922"/>